<evidence type="ECO:0000313" key="1">
    <source>
        <dbReference type="EMBL" id="CAA9253641.1"/>
    </source>
</evidence>
<gene>
    <name evidence="1" type="ORF">AVDCRST_MAG42-2370</name>
</gene>
<accession>A0A6J4IJ53</accession>
<name>A0A6J4IJ53_9BACT</name>
<reference evidence="1" key="1">
    <citation type="submission" date="2020-02" db="EMBL/GenBank/DDBJ databases">
        <authorList>
            <person name="Meier V. D."/>
        </authorList>
    </citation>
    <scope>NUCLEOTIDE SEQUENCE</scope>
    <source>
        <strain evidence="1">AVDCRST_MAG42</strain>
    </source>
</reference>
<dbReference type="AlphaFoldDB" id="A0A6J4IJ53"/>
<protein>
    <submittedName>
        <fullName evidence="1">Uncharacterized protein</fullName>
    </submittedName>
</protein>
<sequence length="194" mass="21994">MRREGGQHRVPDHAFALRDRYVCVAGEIASVVVEEDEDERKIDHVWVQVRAGDFGRVEISLSTTSRQSRALGFDPRVRVGTIRSTWSELPPSGVRPITGPLDYASLEAQQPVEYTPLERTAVERLLIDKARGAMFVEAWGEFYIRAHIGIHQIHSRRASHAIPRDVIGKDGAIRFYFREANASKLLLFKYDGQP</sequence>
<organism evidence="1">
    <name type="scientific">uncultured Chthoniobacterales bacterium</name>
    <dbReference type="NCBI Taxonomy" id="1836801"/>
    <lineage>
        <taxon>Bacteria</taxon>
        <taxon>Pseudomonadati</taxon>
        <taxon>Verrucomicrobiota</taxon>
        <taxon>Spartobacteria</taxon>
        <taxon>Chthoniobacterales</taxon>
        <taxon>environmental samples</taxon>
    </lineage>
</organism>
<proteinExistence type="predicted"/>
<dbReference type="EMBL" id="CADCTA010000084">
    <property type="protein sequence ID" value="CAA9253641.1"/>
    <property type="molecule type" value="Genomic_DNA"/>
</dbReference>